<sequence>MGRGGGQERGPRKMGRARVAGWAASPEEEGCGPQNPHTEPCHVRTEIRFITSCVSRVSESLNDAVIYTDADRRSGTLRLTSSNNAAELCTRELKAPKICEQDTRADARTHALTPVDTEQCSDTVWPEPATALPRRLCVITQTGGRGTAGLRNSCQDPPPAPTQTFPLPLAEFHHP</sequence>
<evidence type="ECO:0000256" key="1">
    <source>
        <dbReference type="SAM" id="MobiDB-lite"/>
    </source>
</evidence>
<reference evidence="2" key="1">
    <citation type="submission" date="2023-04" db="EMBL/GenBank/DDBJ databases">
        <authorList>
            <consortium name="ELIXIR-Norway"/>
        </authorList>
    </citation>
    <scope>NUCLEOTIDE SEQUENCE [LARGE SCALE GENOMIC DNA]</scope>
</reference>
<evidence type="ECO:0000313" key="2">
    <source>
        <dbReference type="EMBL" id="CAI9164429.1"/>
    </source>
</evidence>
<feature type="region of interest" description="Disordered" evidence="1">
    <location>
        <begin position="1"/>
        <end position="37"/>
    </location>
</feature>
<dbReference type="Proteomes" id="UP001176941">
    <property type="component" value="Chromosome 23"/>
</dbReference>
<dbReference type="EMBL" id="OX459959">
    <property type="protein sequence ID" value="CAI9164429.1"/>
    <property type="molecule type" value="Genomic_DNA"/>
</dbReference>
<gene>
    <name evidence="2" type="ORF">MRATA1EN1_LOCUS13391</name>
</gene>
<proteinExistence type="predicted"/>
<evidence type="ECO:0000313" key="3">
    <source>
        <dbReference type="Proteomes" id="UP001176941"/>
    </source>
</evidence>
<feature type="region of interest" description="Disordered" evidence="1">
    <location>
        <begin position="148"/>
        <end position="175"/>
    </location>
</feature>
<accession>A0ABN8YXJ5</accession>
<organism evidence="2 3">
    <name type="scientific">Rangifer tarandus platyrhynchus</name>
    <name type="common">Svalbard reindeer</name>
    <dbReference type="NCBI Taxonomy" id="3082113"/>
    <lineage>
        <taxon>Eukaryota</taxon>
        <taxon>Metazoa</taxon>
        <taxon>Chordata</taxon>
        <taxon>Craniata</taxon>
        <taxon>Vertebrata</taxon>
        <taxon>Euteleostomi</taxon>
        <taxon>Mammalia</taxon>
        <taxon>Eutheria</taxon>
        <taxon>Laurasiatheria</taxon>
        <taxon>Artiodactyla</taxon>
        <taxon>Ruminantia</taxon>
        <taxon>Pecora</taxon>
        <taxon>Cervidae</taxon>
        <taxon>Odocoileinae</taxon>
        <taxon>Rangifer</taxon>
    </lineage>
</organism>
<name>A0ABN8YXJ5_RANTA</name>
<feature type="compositionally biased region" description="Low complexity" evidence="1">
    <location>
        <begin position="162"/>
        <end position="175"/>
    </location>
</feature>
<protein>
    <submittedName>
        <fullName evidence="2">Uncharacterized protein</fullName>
    </submittedName>
</protein>
<keyword evidence="3" id="KW-1185">Reference proteome</keyword>